<keyword evidence="2" id="KW-1185">Reference proteome</keyword>
<proteinExistence type="predicted"/>
<evidence type="ECO:0000313" key="1">
    <source>
        <dbReference type="EMBL" id="CAD8070831.1"/>
    </source>
</evidence>
<accession>A0A8S1LZ34</accession>
<name>A0A8S1LZ34_PARPR</name>
<gene>
    <name evidence="1" type="ORF">PPRIM_AZ9-3.1.T0460160</name>
</gene>
<reference evidence="1" key="1">
    <citation type="submission" date="2021-01" db="EMBL/GenBank/DDBJ databases">
        <authorList>
            <consortium name="Genoscope - CEA"/>
            <person name="William W."/>
        </authorList>
    </citation>
    <scope>NUCLEOTIDE SEQUENCE</scope>
</reference>
<sequence>MSDRKDLHQEELIIGFGLRFKYRNQIINIEITRNKDQQQLGAMELQQSLVQLAKELIFTG</sequence>
<comment type="caution">
    <text evidence="1">The sequence shown here is derived from an EMBL/GenBank/DDBJ whole genome shotgun (WGS) entry which is preliminary data.</text>
</comment>
<organism evidence="1 2">
    <name type="scientific">Paramecium primaurelia</name>
    <dbReference type="NCBI Taxonomy" id="5886"/>
    <lineage>
        <taxon>Eukaryota</taxon>
        <taxon>Sar</taxon>
        <taxon>Alveolata</taxon>
        <taxon>Ciliophora</taxon>
        <taxon>Intramacronucleata</taxon>
        <taxon>Oligohymenophorea</taxon>
        <taxon>Peniculida</taxon>
        <taxon>Parameciidae</taxon>
        <taxon>Paramecium</taxon>
    </lineage>
</organism>
<dbReference type="EMBL" id="CAJJDM010000046">
    <property type="protein sequence ID" value="CAD8070831.1"/>
    <property type="molecule type" value="Genomic_DNA"/>
</dbReference>
<dbReference type="AlphaFoldDB" id="A0A8S1LZ34"/>
<dbReference type="Proteomes" id="UP000688137">
    <property type="component" value="Unassembled WGS sequence"/>
</dbReference>
<protein>
    <submittedName>
        <fullName evidence="1">Uncharacterized protein</fullName>
    </submittedName>
</protein>
<evidence type="ECO:0000313" key="2">
    <source>
        <dbReference type="Proteomes" id="UP000688137"/>
    </source>
</evidence>